<protein>
    <submittedName>
        <fullName evidence="1">DUF3224 domain-containing protein</fullName>
    </submittedName>
</protein>
<organism evidence="1 2">
    <name type="scientific">Roseateles aquae</name>
    <dbReference type="NCBI Taxonomy" id="3077235"/>
    <lineage>
        <taxon>Bacteria</taxon>
        <taxon>Pseudomonadati</taxon>
        <taxon>Pseudomonadota</taxon>
        <taxon>Betaproteobacteria</taxon>
        <taxon>Burkholderiales</taxon>
        <taxon>Sphaerotilaceae</taxon>
        <taxon>Roseateles</taxon>
    </lineage>
</organism>
<accession>A0ABU3PBR0</accession>
<dbReference type="Proteomes" id="UP001246372">
    <property type="component" value="Unassembled WGS sequence"/>
</dbReference>
<dbReference type="Gene3D" id="2.40.350.10">
    <property type="entry name" value="SO1590-like"/>
    <property type="match status" value="1"/>
</dbReference>
<proteinExistence type="predicted"/>
<dbReference type="Pfam" id="PF11528">
    <property type="entry name" value="DUF3224"/>
    <property type="match status" value="1"/>
</dbReference>
<sequence>MNASASPTTQTTHTARGQFSVKIGVPEAMAVPEGATPMFRRSLDKVYEGDLQASARGEMLAAGQPQTGSAAYTALESIHGTLQGRNGSFALAHLGLMKAGSQDLRIAIAPGSGQGELTGISGELLLRIEAGVHFYELNYRFADGR</sequence>
<evidence type="ECO:0000313" key="1">
    <source>
        <dbReference type="EMBL" id="MDT9000002.1"/>
    </source>
</evidence>
<dbReference type="SUPFAM" id="SSF159238">
    <property type="entry name" value="SO1590-like"/>
    <property type="match status" value="1"/>
</dbReference>
<evidence type="ECO:0000313" key="2">
    <source>
        <dbReference type="Proteomes" id="UP001246372"/>
    </source>
</evidence>
<name>A0ABU3PBR0_9BURK</name>
<comment type="caution">
    <text evidence="1">The sequence shown here is derived from an EMBL/GenBank/DDBJ whole genome shotgun (WGS) entry which is preliminary data.</text>
</comment>
<keyword evidence="2" id="KW-1185">Reference proteome</keyword>
<gene>
    <name evidence="1" type="ORF">RQP53_12070</name>
</gene>
<dbReference type="InterPro" id="IPR021607">
    <property type="entry name" value="DUF3224"/>
</dbReference>
<dbReference type="InterPro" id="IPR023159">
    <property type="entry name" value="SO1590-like_sf"/>
</dbReference>
<reference evidence="1" key="1">
    <citation type="submission" date="2023-09" db="EMBL/GenBank/DDBJ databases">
        <title>Paucibacter sp. APW11 Genome sequencing and assembly.</title>
        <authorList>
            <person name="Kim I."/>
        </authorList>
    </citation>
    <scope>NUCLEOTIDE SEQUENCE</scope>
    <source>
        <strain evidence="1">APW11</strain>
    </source>
</reference>
<dbReference type="EMBL" id="JAVXZY010000004">
    <property type="protein sequence ID" value="MDT9000002.1"/>
    <property type="molecule type" value="Genomic_DNA"/>
</dbReference>
<dbReference type="RefSeq" id="WP_315650549.1">
    <property type="nucleotide sequence ID" value="NZ_JAVXZY010000004.1"/>
</dbReference>